<evidence type="ECO:0000256" key="1">
    <source>
        <dbReference type="SAM" id="MobiDB-lite"/>
    </source>
</evidence>
<feature type="compositionally biased region" description="Polar residues" evidence="1">
    <location>
        <begin position="1"/>
        <end position="11"/>
    </location>
</feature>
<comment type="caution">
    <text evidence="2">The sequence shown here is derived from an EMBL/GenBank/DDBJ whole genome shotgun (WGS) entry which is preliminary data.</text>
</comment>
<feature type="region of interest" description="Disordered" evidence="1">
    <location>
        <begin position="1"/>
        <end position="34"/>
    </location>
</feature>
<protein>
    <submittedName>
        <fullName evidence="2">Uncharacterized protein</fullName>
    </submittedName>
</protein>
<name>A0A7C4EUN7_9BACT</name>
<organism evidence="2">
    <name type="scientific">Desulfomonile tiedjei</name>
    <dbReference type="NCBI Taxonomy" id="2358"/>
    <lineage>
        <taxon>Bacteria</taxon>
        <taxon>Pseudomonadati</taxon>
        <taxon>Thermodesulfobacteriota</taxon>
        <taxon>Desulfomonilia</taxon>
        <taxon>Desulfomonilales</taxon>
        <taxon>Desulfomonilaceae</taxon>
        <taxon>Desulfomonile</taxon>
    </lineage>
</organism>
<accession>A0A7C4EUN7</accession>
<reference evidence="2" key="1">
    <citation type="journal article" date="2020" name="mSystems">
        <title>Genome- and Community-Level Interaction Insights into Carbon Utilization and Element Cycling Functions of Hydrothermarchaeota in Hydrothermal Sediment.</title>
        <authorList>
            <person name="Zhou Z."/>
            <person name="Liu Y."/>
            <person name="Xu W."/>
            <person name="Pan J."/>
            <person name="Luo Z.H."/>
            <person name="Li M."/>
        </authorList>
    </citation>
    <scope>NUCLEOTIDE SEQUENCE [LARGE SCALE GENOMIC DNA]</scope>
    <source>
        <strain evidence="2">SpSt-769</strain>
    </source>
</reference>
<dbReference type="EMBL" id="DTGT01000315">
    <property type="protein sequence ID" value="HGH61590.1"/>
    <property type="molecule type" value="Genomic_DNA"/>
</dbReference>
<gene>
    <name evidence="2" type="ORF">ENV54_09860</name>
</gene>
<evidence type="ECO:0000313" key="2">
    <source>
        <dbReference type="EMBL" id="HGH61590.1"/>
    </source>
</evidence>
<dbReference type="AlphaFoldDB" id="A0A7C4EUN7"/>
<proteinExistence type="predicted"/>
<sequence length="99" mass="10921">MDMAQMNTQPTMKREIPRPFKGVDGMPEFRSRPAGFPKDLSLSLGGMPQAVLENHHEFDKGPVNLIPSEVMNAESLPLADSHAARQETATICCRIVRSS</sequence>